<dbReference type="EMBL" id="GGEC01038267">
    <property type="protein sequence ID" value="MBX18751.1"/>
    <property type="molecule type" value="Transcribed_RNA"/>
</dbReference>
<dbReference type="AlphaFoldDB" id="A0A2P2LLC3"/>
<evidence type="ECO:0000313" key="1">
    <source>
        <dbReference type="EMBL" id="MBX18751.1"/>
    </source>
</evidence>
<protein>
    <submittedName>
        <fullName evidence="1">Uncharacterized protein</fullName>
    </submittedName>
</protein>
<sequence>MCLYNFKAQMINTLFMFCMNIQGDRIFMSFCLVMRLFLMLEKPSYFPFV</sequence>
<organism evidence="1">
    <name type="scientific">Rhizophora mucronata</name>
    <name type="common">Asiatic mangrove</name>
    <dbReference type="NCBI Taxonomy" id="61149"/>
    <lineage>
        <taxon>Eukaryota</taxon>
        <taxon>Viridiplantae</taxon>
        <taxon>Streptophyta</taxon>
        <taxon>Embryophyta</taxon>
        <taxon>Tracheophyta</taxon>
        <taxon>Spermatophyta</taxon>
        <taxon>Magnoliopsida</taxon>
        <taxon>eudicotyledons</taxon>
        <taxon>Gunneridae</taxon>
        <taxon>Pentapetalae</taxon>
        <taxon>rosids</taxon>
        <taxon>fabids</taxon>
        <taxon>Malpighiales</taxon>
        <taxon>Rhizophoraceae</taxon>
        <taxon>Rhizophora</taxon>
    </lineage>
</organism>
<reference evidence="1" key="1">
    <citation type="submission" date="2018-02" db="EMBL/GenBank/DDBJ databases">
        <title>Rhizophora mucronata_Transcriptome.</title>
        <authorList>
            <person name="Meera S.P."/>
            <person name="Sreeshan A."/>
            <person name="Augustine A."/>
        </authorList>
    </citation>
    <scope>NUCLEOTIDE SEQUENCE</scope>
    <source>
        <tissue evidence="1">Leaf</tissue>
    </source>
</reference>
<accession>A0A2P2LLC3</accession>
<name>A0A2P2LLC3_RHIMU</name>
<proteinExistence type="predicted"/>